<feature type="compositionally biased region" description="Basic residues" evidence="1">
    <location>
        <begin position="305"/>
        <end position="315"/>
    </location>
</feature>
<feature type="compositionally biased region" description="Polar residues" evidence="1">
    <location>
        <begin position="269"/>
        <end position="301"/>
    </location>
</feature>
<dbReference type="Proteomes" id="UP000762676">
    <property type="component" value="Unassembled WGS sequence"/>
</dbReference>
<reference evidence="4 5" key="1">
    <citation type="journal article" date="2021" name="Elife">
        <title>Chloroplast acquisition without the gene transfer in kleptoplastic sea slugs, Plakobranchus ocellatus.</title>
        <authorList>
            <person name="Maeda T."/>
            <person name="Takahashi S."/>
            <person name="Yoshida T."/>
            <person name="Shimamura S."/>
            <person name="Takaki Y."/>
            <person name="Nagai Y."/>
            <person name="Toyoda A."/>
            <person name="Suzuki Y."/>
            <person name="Arimoto A."/>
            <person name="Ishii H."/>
            <person name="Satoh N."/>
            <person name="Nishiyama T."/>
            <person name="Hasebe M."/>
            <person name="Maruyama T."/>
            <person name="Minagawa J."/>
            <person name="Obokata J."/>
            <person name="Shigenobu S."/>
        </authorList>
    </citation>
    <scope>NUCLEOTIDE SEQUENCE [LARGE SCALE GENOMIC DNA]</scope>
</reference>
<evidence type="ECO:0000313" key="5">
    <source>
        <dbReference type="Proteomes" id="UP000762676"/>
    </source>
</evidence>
<feature type="region of interest" description="Disordered" evidence="1">
    <location>
        <begin position="247"/>
        <end position="315"/>
    </location>
</feature>
<feature type="transmembrane region" description="Helical" evidence="2">
    <location>
        <begin position="181"/>
        <end position="199"/>
    </location>
</feature>
<evidence type="ECO:0000256" key="1">
    <source>
        <dbReference type="SAM" id="MobiDB-lite"/>
    </source>
</evidence>
<organism evidence="4 5">
    <name type="scientific">Elysia marginata</name>
    <dbReference type="NCBI Taxonomy" id="1093978"/>
    <lineage>
        <taxon>Eukaryota</taxon>
        <taxon>Metazoa</taxon>
        <taxon>Spiralia</taxon>
        <taxon>Lophotrochozoa</taxon>
        <taxon>Mollusca</taxon>
        <taxon>Gastropoda</taxon>
        <taxon>Heterobranchia</taxon>
        <taxon>Euthyneura</taxon>
        <taxon>Panpulmonata</taxon>
        <taxon>Sacoglossa</taxon>
        <taxon>Placobranchoidea</taxon>
        <taxon>Plakobranchidae</taxon>
        <taxon>Elysia</taxon>
    </lineage>
</organism>
<dbReference type="InterPro" id="IPR000922">
    <property type="entry name" value="Lectin_gal-bd_dom"/>
</dbReference>
<keyword evidence="5" id="KW-1185">Reference proteome</keyword>
<dbReference type="CDD" id="cd00055">
    <property type="entry name" value="EGF_Lam"/>
    <property type="match status" value="1"/>
</dbReference>
<keyword evidence="2" id="KW-0812">Transmembrane</keyword>
<dbReference type="GO" id="GO:0030246">
    <property type="term" value="F:carbohydrate binding"/>
    <property type="evidence" value="ECO:0007669"/>
    <property type="project" value="InterPro"/>
</dbReference>
<feature type="domain" description="SUEL-type lectin" evidence="3">
    <location>
        <begin position="3"/>
        <end position="81"/>
    </location>
</feature>
<dbReference type="PANTHER" id="PTHR24035:SF109">
    <property type="entry name" value="PROTEIN DRAPER"/>
    <property type="match status" value="1"/>
</dbReference>
<keyword evidence="2" id="KW-1133">Transmembrane helix</keyword>
<evidence type="ECO:0000259" key="3">
    <source>
        <dbReference type="PROSITE" id="PS50228"/>
    </source>
</evidence>
<dbReference type="AlphaFoldDB" id="A0AAV4FSJ7"/>
<dbReference type="CDD" id="cd22823">
    <property type="entry name" value="Gal_Rha_Lectin"/>
    <property type="match status" value="1"/>
</dbReference>
<feature type="compositionally biased region" description="Polar residues" evidence="1">
    <location>
        <begin position="250"/>
        <end position="260"/>
    </location>
</feature>
<dbReference type="InterPro" id="IPR000742">
    <property type="entry name" value="EGF"/>
</dbReference>
<dbReference type="Pfam" id="PF02140">
    <property type="entry name" value="SUEL_Lectin"/>
    <property type="match status" value="1"/>
</dbReference>
<dbReference type="InterPro" id="IPR052108">
    <property type="entry name" value="MEGF/SIB"/>
</dbReference>
<dbReference type="PROSITE" id="PS00022">
    <property type="entry name" value="EGF_1"/>
    <property type="match status" value="1"/>
</dbReference>
<dbReference type="EMBL" id="BMAT01008015">
    <property type="protein sequence ID" value="GFR76307.1"/>
    <property type="molecule type" value="Genomic_DNA"/>
</dbReference>
<proteinExistence type="predicted"/>
<dbReference type="PANTHER" id="PTHR24035">
    <property type="entry name" value="MULTIPLE EPIDERMAL GROWTH FACTOR-LIKE DOMAINS PROTEIN"/>
    <property type="match status" value="1"/>
</dbReference>
<protein>
    <submittedName>
        <fullName evidence="4">Multiple epidermal growth factor-like domains 10</fullName>
    </submittedName>
</protein>
<dbReference type="Gene3D" id="2.60.120.740">
    <property type="match status" value="1"/>
</dbReference>
<accession>A0AAV4FSJ7</accession>
<keyword evidence="2" id="KW-0472">Membrane</keyword>
<sequence>LSTLESDSMTLSCPPSKPIKIHLANYKSEEPNPKCSGTDVTSIIKTSCHDKQFCSIQVHKNDLGDPCPGQRNELHVRYSCGTECETGRFGRHCAKVCSVHCKHTCNNASGECLCKPGYAGALCNKHCAAGTFGARCAKNCSMYCLNTACDHVVGNCSSGCQDGYEGELCDVYIQTYSMANYVWALCVIFGVGAVVYVIVSRYKRREGQPLTVAETVDIVPIDEQPGQRDEGFVSALVPPLTAAGARMSGVSDSRSASTLHKASDARASHVSQRNTIKVYSVASTTEENKSEASGASNTSESVRAPRVKRLPKTLH</sequence>
<dbReference type="InterPro" id="IPR002049">
    <property type="entry name" value="LE_dom"/>
</dbReference>
<dbReference type="SMART" id="SM00181">
    <property type="entry name" value="EGF"/>
    <property type="match status" value="3"/>
</dbReference>
<evidence type="ECO:0000313" key="4">
    <source>
        <dbReference type="EMBL" id="GFR76307.1"/>
    </source>
</evidence>
<evidence type="ECO:0000256" key="2">
    <source>
        <dbReference type="SAM" id="Phobius"/>
    </source>
</evidence>
<dbReference type="InterPro" id="IPR043159">
    <property type="entry name" value="Lectin_gal-bd_sf"/>
</dbReference>
<feature type="non-terminal residue" evidence="4">
    <location>
        <position position="1"/>
    </location>
</feature>
<comment type="caution">
    <text evidence="4">The sequence shown here is derived from an EMBL/GenBank/DDBJ whole genome shotgun (WGS) entry which is preliminary data.</text>
</comment>
<dbReference type="PROSITE" id="PS50228">
    <property type="entry name" value="SUEL_LECTIN"/>
    <property type="match status" value="1"/>
</dbReference>
<name>A0AAV4FSJ7_9GAST</name>
<gene>
    <name evidence="4" type="ORF">ElyMa_003941500</name>
</gene>